<protein>
    <submittedName>
        <fullName evidence="2">Uncharacterized protein</fullName>
    </submittedName>
</protein>
<proteinExistence type="predicted"/>
<dbReference type="NCBIfam" id="TIGR01571">
    <property type="entry name" value="A_thal_Cys_rich"/>
    <property type="match status" value="1"/>
</dbReference>
<name>A0ABR4ACA7_9LECA</name>
<evidence type="ECO:0000313" key="3">
    <source>
        <dbReference type="Proteomes" id="UP001590950"/>
    </source>
</evidence>
<dbReference type="EMBL" id="JBEFKJ010000011">
    <property type="protein sequence ID" value="KAL2043400.1"/>
    <property type="molecule type" value="Genomic_DNA"/>
</dbReference>
<dbReference type="Pfam" id="PF04749">
    <property type="entry name" value="PLAC8"/>
    <property type="match status" value="1"/>
</dbReference>
<feature type="chain" id="PRO_5045477755" evidence="1">
    <location>
        <begin position="16"/>
        <end position="83"/>
    </location>
</feature>
<accession>A0ABR4ACA7</accession>
<evidence type="ECO:0000313" key="2">
    <source>
        <dbReference type="EMBL" id="KAL2043400.1"/>
    </source>
</evidence>
<dbReference type="InterPro" id="IPR006461">
    <property type="entry name" value="PLAC_motif_containing"/>
</dbReference>
<evidence type="ECO:0000256" key="1">
    <source>
        <dbReference type="SAM" id="SignalP"/>
    </source>
</evidence>
<keyword evidence="1" id="KW-0732">Signal</keyword>
<keyword evidence="3" id="KW-1185">Reference proteome</keyword>
<comment type="caution">
    <text evidence="2">The sequence shown here is derived from an EMBL/GenBank/DDBJ whole genome shotgun (WGS) entry which is preliminary data.</text>
</comment>
<reference evidence="2 3" key="1">
    <citation type="submission" date="2024-09" db="EMBL/GenBank/DDBJ databases">
        <title>Rethinking Asexuality: The Enigmatic Case of Functional Sexual Genes in Lepraria (Stereocaulaceae).</title>
        <authorList>
            <person name="Doellman M."/>
            <person name="Sun Y."/>
            <person name="Barcenas-Pena A."/>
            <person name="Lumbsch H.T."/>
            <person name="Grewe F."/>
        </authorList>
    </citation>
    <scope>NUCLEOTIDE SEQUENCE [LARGE SCALE GENOMIC DNA]</scope>
    <source>
        <strain evidence="2 3">Mercado 3170</strain>
    </source>
</reference>
<sequence length="83" mass="9159">MAVVWAGAALSLCQLQWISQMITRGKLRHQDGIKGNGCTDCLTSAFCGCCDLVQEEKEVKADEGDKKYDALKQQPPLAYVRPQ</sequence>
<organism evidence="2 3">
    <name type="scientific">Stereocaulon virgatum</name>
    <dbReference type="NCBI Taxonomy" id="373712"/>
    <lineage>
        <taxon>Eukaryota</taxon>
        <taxon>Fungi</taxon>
        <taxon>Dikarya</taxon>
        <taxon>Ascomycota</taxon>
        <taxon>Pezizomycotina</taxon>
        <taxon>Lecanoromycetes</taxon>
        <taxon>OSLEUM clade</taxon>
        <taxon>Lecanoromycetidae</taxon>
        <taxon>Lecanorales</taxon>
        <taxon>Lecanorineae</taxon>
        <taxon>Stereocaulaceae</taxon>
        <taxon>Stereocaulon</taxon>
    </lineage>
</organism>
<dbReference type="Proteomes" id="UP001590950">
    <property type="component" value="Unassembled WGS sequence"/>
</dbReference>
<gene>
    <name evidence="2" type="ORF">N7G274_003706</name>
</gene>
<feature type="signal peptide" evidence="1">
    <location>
        <begin position="1"/>
        <end position="15"/>
    </location>
</feature>